<dbReference type="EMBL" id="SGIU01000002">
    <property type="protein sequence ID" value="TAI47796.1"/>
    <property type="molecule type" value="Genomic_DNA"/>
</dbReference>
<proteinExistence type="predicted"/>
<evidence type="ECO:0000313" key="1">
    <source>
        <dbReference type="EMBL" id="TAI47796.1"/>
    </source>
</evidence>
<protein>
    <submittedName>
        <fullName evidence="1">Uncharacterized protein</fullName>
    </submittedName>
</protein>
<reference evidence="1 2" key="1">
    <citation type="submission" date="2019-02" db="EMBL/GenBank/DDBJ databases">
        <title>Draft genome sequence of Muricauda sp. 176CP4-71.</title>
        <authorList>
            <person name="Park J.-S."/>
        </authorList>
    </citation>
    <scope>NUCLEOTIDE SEQUENCE [LARGE SCALE GENOMIC DNA]</scope>
    <source>
        <strain evidence="1 2">176CP4-71</strain>
    </source>
</reference>
<accession>A0A4Q8QHZ0</accession>
<dbReference type="AlphaFoldDB" id="A0A4Q8QHZ0"/>
<name>A0A4Q8QHZ0_9FLAO</name>
<organism evidence="1 2">
    <name type="scientific">Flagellimonas allohymeniacidonis</name>
    <dbReference type="NCBI Taxonomy" id="2517819"/>
    <lineage>
        <taxon>Bacteria</taxon>
        <taxon>Pseudomonadati</taxon>
        <taxon>Bacteroidota</taxon>
        <taxon>Flavobacteriia</taxon>
        <taxon>Flavobacteriales</taxon>
        <taxon>Flavobacteriaceae</taxon>
        <taxon>Flagellimonas</taxon>
    </lineage>
</organism>
<keyword evidence="2" id="KW-1185">Reference proteome</keyword>
<comment type="caution">
    <text evidence="1">The sequence shown here is derived from an EMBL/GenBank/DDBJ whole genome shotgun (WGS) entry which is preliminary data.</text>
</comment>
<dbReference type="RefSeq" id="WP_130614935.1">
    <property type="nucleotide sequence ID" value="NZ_SGIU01000002.1"/>
</dbReference>
<sequence>MFNNIEFDPEILKSTSSSIHKRNLEIGSASLNDYSLRLSLNVRLLYGKFSYEVLENNEISIAICHEINYFIKWQNNLDD</sequence>
<evidence type="ECO:0000313" key="2">
    <source>
        <dbReference type="Proteomes" id="UP000291981"/>
    </source>
</evidence>
<dbReference type="Proteomes" id="UP000291981">
    <property type="component" value="Unassembled WGS sequence"/>
</dbReference>
<gene>
    <name evidence="1" type="ORF">EW142_14150</name>
</gene>